<comment type="caution">
    <text evidence="2">The sequence shown here is derived from an EMBL/GenBank/DDBJ whole genome shotgun (WGS) entry which is preliminary data.</text>
</comment>
<keyword evidence="3" id="KW-1185">Reference proteome</keyword>
<evidence type="ECO:0000313" key="3">
    <source>
        <dbReference type="Proteomes" id="UP001146067"/>
    </source>
</evidence>
<dbReference type="Proteomes" id="UP001146067">
    <property type="component" value="Unassembled WGS sequence"/>
</dbReference>
<protein>
    <submittedName>
        <fullName evidence="2">Uncharacterized protein</fullName>
    </submittedName>
</protein>
<dbReference type="AlphaFoldDB" id="A0A9X3PA42"/>
<evidence type="ECO:0000256" key="1">
    <source>
        <dbReference type="SAM" id="MobiDB-lite"/>
    </source>
</evidence>
<feature type="region of interest" description="Disordered" evidence="1">
    <location>
        <begin position="138"/>
        <end position="160"/>
    </location>
</feature>
<sequence>MSTICHFGDGVLRWPEADGHADPPGMVALHDAQTERRLILPRIPVGRTGVLVAAIAIGDLPEHLGEVDIHAKDAGFLSIVLASGTVRANQPAPGIGPADLIGCAPNGATWCWLDPDAIGLATDRHVRLEFHNGCTCTPEAAHSTPPKSVASMATNPTGTE</sequence>
<dbReference type="EMBL" id="JAPZVP010000006">
    <property type="protein sequence ID" value="MDA1359792.1"/>
    <property type="molecule type" value="Genomic_DNA"/>
</dbReference>
<organism evidence="2 3">
    <name type="scientific">Glycomyces luteolus</name>
    <dbReference type="NCBI Taxonomy" id="2670330"/>
    <lineage>
        <taxon>Bacteria</taxon>
        <taxon>Bacillati</taxon>
        <taxon>Actinomycetota</taxon>
        <taxon>Actinomycetes</taxon>
        <taxon>Glycomycetales</taxon>
        <taxon>Glycomycetaceae</taxon>
        <taxon>Glycomyces</taxon>
    </lineage>
</organism>
<evidence type="ECO:0000313" key="2">
    <source>
        <dbReference type="EMBL" id="MDA1359792.1"/>
    </source>
</evidence>
<reference evidence="2" key="1">
    <citation type="submission" date="2022-12" db="EMBL/GenBank/DDBJ databases">
        <title>Gycomyces niveus sp.nov.,a novel actinomycete isolated from soil in Shouguan.</title>
        <authorList>
            <person name="Yang X."/>
        </authorList>
    </citation>
    <scope>NUCLEOTIDE SEQUENCE</scope>
    <source>
        <strain evidence="2">NEAU-A15</strain>
    </source>
</reference>
<name>A0A9X3PA42_9ACTN</name>
<gene>
    <name evidence="2" type="ORF">O1R50_09170</name>
</gene>
<proteinExistence type="predicted"/>
<feature type="compositionally biased region" description="Polar residues" evidence="1">
    <location>
        <begin position="151"/>
        <end position="160"/>
    </location>
</feature>
<accession>A0A9X3PA42</accession>
<dbReference type="RefSeq" id="WP_270109676.1">
    <property type="nucleotide sequence ID" value="NZ_JAPZVP010000006.1"/>
</dbReference>